<comment type="caution">
    <text evidence="1">The sequence shown here is derived from an EMBL/GenBank/DDBJ whole genome shotgun (WGS) entry which is preliminary data.</text>
</comment>
<organism evidence="1 2">
    <name type="scientific">Scyliorhinus torazame</name>
    <name type="common">Cloudy catshark</name>
    <name type="synonym">Catulus torazame</name>
    <dbReference type="NCBI Taxonomy" id="75743"/>
    <lineage>
        <taxon>Eukaryota</taxon>
        <taxon>Metazoa</taxon>
        <taxon>Chordata</taxon>
        <taxon>Craniata</taxon>
        <taxon>Vertebrata</taxon>
        <taxon>Chondrichthyes</taxon>
        <taxon>Elasmobranchii</taxon>
        <taxon>Galeomorphii</taxon>
        <taxon>Galeoidea</taxon>
        <taxon>Carcharhiniformes</taxon>
        <taxon>Scyliorhinidae</taxon>
        <taxon>Scyliorhinus</taxon>
    </lineage>
</organism>
<dbReference type="EMBL" id="BFAA01027620">
    <property type="protein sequence ID" value="GCB80861.1"/>
    <property type="molecule type" value="Genomic_DNA"/>
</dbReference>
<accession>A0A401Q673</accession>
<dbReference type="PANTHER" id="PTHR13464:SF0">
    <property type="entry name" value="SAP30-BINDING PROTEIN"/>
    <property type="match status" value="1"/>
</dbReference>
<gene>
    <name evidence="1" type="ORF">scyTo_0023251</name>
</gene>
<feature type="non-terminal residue" evidence="1">
    <location>
        <position position="1"/>
    </location>
</feature>
<proteinExistence type="predicted"/>
<evidence type="ECO:0000313" key="2">
    <source>
        <dbReference type="Proteomes" id="UP000288216"/>
    </source>
</evidence>
<dbReference type="GO" id="GO:0005634">
    <property type="term" value="C:nucleus"/>
    <property type="evidence" value="ECO:0007669"/>
    <property type="project" value="TreeGrafter"/>
</dbReference>
<dbReference type="GO" id="GO:0006355">
    <property type="term" value="P:regulation of DNA-templated transcription"/>
    <property type="evidence" value="ECO:0007669"/>
    <property type="project" value="InterPro"/>
</dbReference>
<dbReference type="STRING" id="75743.A0A401Q673"/>
<dbReference type="AlphaFoldDB" id="A0A401Q673"/>
<dbReference type="InterPro" id="IPR012479">
    <property type="entry name" value="SAP30BP"/>
</dbReference>
<reference evidence="1 2" key="1">
    <citation type="journal article" date="2018" name="Nat. Ecol. Evol.">
        <title>Shark genomes provide insights into elasmobranch evolution and the origin of vertebrates.</title>
        <authorList>
            <person name="Hara Y"/>
            <person name="Yamaguchi K"/>
            <person name="Onimaru K"/>
            <person name="Kadota M"/>
            <person name="Koyanagi M"/>
            <person name="Keeley SD"/>
            <person name="Tatsumi K"/>
            <person name="Tanaka K"/>
            <person name="Motone F"/>
            <person name="Kageyama Y"/>
            <person name="Nozu R"/>
            <person name="Adachi N"/>
            <person name="Nishimura O"/>
            <person name="Nakagawa R"/>
            <person name="Tanegashima C"/>
            <person name="Kiyatake I"/>
            <person name="Matsumoto R"/>
            <person name="Murakumo K"/>
            <person name="Nishida K"/>
            <person name="Terakita A"/>
            <person name="Kuratani S"/>
            <person name="Sato K"/>
            <person name="Hyodo S Kuraku.S."/>
        </authorList>
    </citation>
    <scope>NUCLEOTIDE SEQUENCE [LARGE SCALE GENOMIC DNA]</scope>
</reference>
<name>A0A401Q673_SCYTO</name>
<sequence>DMFDPHGWSEESYYEALAKAQKIEMDKIEKAKKERTKIPASAVICFYPVSNPPLYHLSFMSWLDALVSNPILT</sequence>
<protein>
    <submittedName>
        <fullName evidence="1">Uncharacterized protein</fullName>
    </submittedName>
</protein>
<dbReference type="OrthoDB" id="1714508at2759"/>
<dbReference type="PANTHER" id="PTHR13464">
    <property type="entry name" value="TRANSCRIPTIONAL REGULATOR PROTEIN HCNGP"/>
    <property type="match status" value="1"/>
</dbReference>
<evidence type="ECO:0000313" key="1">
    <source>
        <dbReference type="EMBL" id="GCB80861.1"/>
    </source>
</evidence>
<dbReference type="Proteomes" id="UP000288216">
    <property type="component" value="Unassembled WGS sequence"/>
</dbReference>
<keyword evidence="2" id="KW-1185">Reference proteome</keyword>